<protein>
    <recommendedName>
        <fullName evidence="4">Secreted protein</fullName>
    </recommendedName>
</protein>
<dbReference type="EMBL" id="REGN01004474">
    <property type="protein sequence ID" value="RNA17344.1"/>
    <property type="molecule type" value="Genomic_DNA"/>
</dbReference>
<evidence type="ECO:0000256" key="1">
    <source>
        <dbReference type="SAM" id="SignalP"/>
    </source>
</evidence>
<dbReference type="Proteomes" id="UP000276133">
    <property type="component" value="Unassembled WGS sequence"/>
</dbReference>
<gene>
    <name evidence="2" type="ORF">BpHYR1_007599</name>
</gene>
<proteinExistence type="predicted"/>
<comment type="caution">
    <text evidence="2">The sequence shown here is derived from an EMBL/GenBank/DDBJ whole genome shotgun (WGS) entry which is preliminary data.</text>
</comment>
<feature type="chain" id="PRO_5018324746" description="Secreted protein" evidence="1">
    <location>
        <begin position="34"/>
        <end position="88"/>
    </location>
</feature>
<accession>A0A3M7R1U6</accession>
<evidence type="ECO:0000313" key="2">
    <source>
        <dbReference type="EMBL" id="RNA17344.1"/>
    </source>
</evidence>
<keyword evidence="1" id="KW-0732">Signal</keyword>
<evidence type="ECO:0008006" key="4">
    <source>
        <dbReference type="Google" id="ProtNLM"/>
    </source>
</evidence>
<name>A0A3M7R1U6_BRAPC</name>
<organism evidence="2 3">
    <name type="scientific">Brachionus plicatilis</name>
    <name type="common">Marine rotifer</name>
    <name type="synonym">Brachionus muelleri</name>
    <dbReference type="NCBI Taxonomy" id="10195"/>
    <lineage>
        <taxon>Eukaryota</taxon>
        <taxon>Metazoa</taxon>
        <taxon>Spiralia</taxon>
        <taxon>Gnathifera</taxon>
        <taxon>Rotifera</taxon>
        <taxon>Eurotatoria</taxon>
        <taxon>Monogononta</taxon>
        <taxon>Pseudotrocha</taxon>
        <taxon>Ploima</taxon>
        <taxon>Brachionidae</taxon>
        <taxon>Brachionus</taxon>
    </lineage>
</organism>
<evidence type="ECO:0000313" key="3">
    <source>
        <dbReference type="Proteomes" id="UP000276133"/>
    </source>
</evidence>
<keyword evidence="3" id="KW-1185">Reference proteome</keyword>
<sequence>MFFDMKTYLAKNLKFKFFLSNFVLLYLLPLEHTQEPCLKIAFQINNINNFSLDESGQRHPSFKSSCTGQMDQANKLAVKNSEKCEEIR</sequence>
<reference evidence="2 3" key="1">
    <citation type="journal article" date="2018" name="Sci. Rep.">
        <title>Genomic signatures of local adaptation to the degree of environmental predictability in rotifers.</title>
        <authorList>
            <person name="Franch-Gras L."/>
            <person name="Hahn C."/>
            <person name="Garcia-Roger E.M."/>
            <person name="Carmona M.J."/>
            <person name="Serra M."/>
            <person name="Gomez A."/>
        </authorList>
    </citation>
    <scope>NUCLEOTIDE SEQUENCE [LARGE SCALE GENOMIC DNA]</scope>
    <source>
        <strain evidence="2">HYR1</strain>
    </source>
</reference>
<dbReference type="AlphaFoldDB" id="A0A3M7R1U6"/>
<feature type="signal peptide" evidence="1">
    <location>
        <begin position="1"/>
        <end position="33"/>
    </location>
</feature>